<proteinExistence type="predicted"/>
<evidence type="ECO:0000313" key="3">
    <source>
        <dbReference type="Proteomes" id="UP000632849"/>
    </source>
</evidence>
<dbReference type="EMBL" id="BNBE01000002">
    <property type="protein sequence ID" value="GHG04263.1"/>
    <property type="molecule type" value="Genomic_DNA"/>
</dbReference>
<organism evidence="2 3">
    <name type="scientific">Streptomyces filamentosus</name>
    <name type="common">Streptomyces roseosporus</name>
    <dbReference type="NCBI Taxonomy" id="67294"/>
    <lineage>
        <taxon>Bacteria</taxon>
        <taxon>Bacillati</taxon>
        <taxon>Actinomycetota</taxon>
        <taxon>Actinomycetes</taxon>
        <taxon>Kitasatosporales</taxon>
        <taxon>Streptomycetaceae</taxon>
        <taxon>Streptomyces</taxon>
    </lineage>
</organism>
<evidence type="ECO:0000313" key="2">
    <source>
        <dbReference type="EMBL" id="GHG04263.1"/>
    </source>
</evidence>
<protein>
    <submittedName>
        <fullName evidence="2">Uncharacterized protein</fullName>
    </submittedName>
</protein>
<feature type="compositionally biased region" description="Polar residues" evidence="1">
    <location>
        <begin position="66"/>
        <end position="81"/>
    </location>
</feature>
<sequence length="218" mass="22837">MTRPHPSHARPLLLGLALLLAGTAVLLHSGTTAPRPGSARAGAPSAAAHPAPPAAPASRPAPHADGQSTATPRDRPTQTGPAGSPAADLDQVPGDQPVSGDGPAGDYAIQQLLDRTTPTDLPPATARRLTELATRIWTAETTGTGRTQWPGYFTPDPLRAPYHDVRVQAAVAHQHGRSAGCAEVRLVWAGADAAGEFRDGRTARVLLELHHNEWRPIR</sequence>
<reference evidence="2" key="1">
    <citation type="journal article" date="2014" name="Int. J. Syst. Evol. Microbiol.">
        <title>Complete genome sequence of Corynebacterium casei LMG S-19264T (=DSM 44701T), isolated from a smear-ripened cheese.</title>
        <authorList>
            <consortium name="US DOE Joint Genome Institute (JGI-PGF)"/>
            <person name="Walter F."/>
            <person name="Albersmeier A."/>
            <person name="Kalinowski J."/>
            <person name="Ruckert C."/>
        </authorList>
    </citation>
    <scope>NUCLEOTIDE SEQUENCE</scope>
    <source>
        <strain evidence="2">JCM 4122</strain>
    </source>
</reference>
<keyword evidence="3" id="KW-1185">Reference proteome</keyword>
<gene>
    <name evidence="2" type="ORF">GCM10017667_38410</name>
</gene>
<accession>A0A919BQU5</accession>
<evidence type="ECO:0000256" key="1">
    <source>
        <dbReference type="SAM" id="MobiDB-lite"/>
    </source>
</evidence>
<feature type="region of interest" description="Disordered" evidence="1">
    <location>
        <begin position="31"/>
        <end position="106"/>
    </location>
</feature>
<comment type="caution">
    <text evidence="2">The sequence shown here is derived from an EMBL/GenBank/DDBJ whole genome shotgun (WGS) entry which is preliminary data.</text>
</comment>
<name>A0A919BQU5_STRFL</name>
<reference evidence="2" key="2">
    <citation type="submission" date="2020-09" db="EMBL/GenBank/DDBJ databases">
        <authorList>
            <person name="Sun Q."/>
            <person name="Ohkuma M."/>
        </authorList>
    </citation>
    <scope>NUCLEOTIDE SEQUENCE</scope>
    <source>
        <strain evidence="2">JCM 4122</strain>
    </source>
</reference>
<feature type="compositionally biased region" description="Low complexity" evidence="1">
    <location>
        <begin position="31"/>
        <end position="49"/>
    </location>
</feature>
<dbReference type="RefSeq" id="WP_190042327.1">
    <property type="nucleotide sequence ID" value="NZ_BNBE01000002.1"/>
</dbReference>
<dbReference type="AlphaFoldDB" id="A0A919BQU5"/>
<dbReference type="Proteomes" id="UP000632849">
    <property type="component" value="Unassembled WGS sequence"/>
</dbReference>